<accession>A0AAV3REF6</accession>
<dbReference type="Proteomes" id="UP001454036">
    <property type="component" value="Unassembled WGS sequence"/>
</dbReference>
<proteinExistence type="predicted"/>
<dbReference type="AlphaFoldDB" id="A0AAV3REF6"/>
<organism evidence="2 3">
    <name type="scientific">Lithospermum erythrorhizon</name>
    <name type="common">Purple gromwell</name>
    <name type="synonym">Lithospermum officinale var. erythrorhizon</name>
    <dbReference type="NCBI Taxonomy" id="34254"/>
    <lineage>
        <taxon>Eukaryota</taxon>
        <taxon>Viridiplantae</taxon>
        <taxon>Streptophyta</taxon>
        <taxon>Embryophyta</taxon>
        <taxon>Tracheophyta</taxon>
        <taxon>Spermatophyta</taxon>
        <taxon>Magnoliopsida</taxon>
        <taxon>eudicotyledons</taxon>
        <taxon>Gunneridae</taxon>
        <taxon>Pentapetalae</taxon>
        <taxon>asterids</taxon>
        <taxon>lamiids</taxon>
        <taxon>Boraginales</taxon>
        <taxon>Boraginaceae</taxon>
        <taxon>Boraginoideae</taxon>
        <taxon>Lithospermeae</taxon>
        <taxon>Lithospermum</taxon>
    </lineage>
</organism>
<dbReference type="EMBL" id="BAABME010026532">
    <property type="protein sequence ID" value="GAA0174071.1"/>
    <property type="molecule type" value="Genomic_DNA"/>
</dbReference>
<name>A0AAV3REF6_LITER</name>
<evidence type="ECO:0000313" key="2">
    <source>
        <dbReference type="EMBL" id="GAA0174071.1"/>
    </source>
</evidence>
<protein>
    <submittedName>
        <fullName evidence="2">Uncharacterized protein</fullName>
    </submittedName>
</protein>
<reference evidence="2 3" key="1">
    <citation type="submission" date="2024-01" db="EMBL/GenBank/DDBJ databases">
        <title>The complete chloroplast genome sequence of Lithospermum erythrorhizon: insights into the phylogenetic relationship among Boraginaceae species and the maternal lineages of purple gromwells.</title>
        <authorList>
            <person name="Okada T."/>
            <person name="Watanabe K."/>
        </authorList>
    </citation>
    <scope>NUCLEOTIDE SEQUENCE [LARGE SCALE GENOMIC DNA]</scope>
</reference>
<feature type="region of interest" description="Disordered" evidence="1">
    <location>
        <begin position="86"/>
        <end position="124"/>
    </location>
</feature>
<keyword evidence="3" id="KW-1185">Reference proteome</keyword>
<gene>
    <name evidence="2" type="ORF">LIER_41654</name>
</gene>
<sequence>MGIWEDVRWVVGKLIHRKSSSSGVDYSLNLTNISKFAVDHTIKDVSGGVQVYRTAKEGLKDHPSSDGNKNQGLLVVMEEMLANMEKTKDGTSNVKQHHRASSLCNEGLDEPLNEFSDEPVKSSIPQENGRRRIFIRSRL</sequence>
<evidence type="ECO:0000256" key="1">
    <source>
        <dbReference type="SAM" id="MobiDB-lite"/>
    </source>
</evidence>
<comment type="caution">
    <text evidence="2">The sequence shown here is derived from an EMBL/GenBank/DDBJ whole genome shotgun (WGS) entry which is preliminary data.</text>
</comment>
<evidence type="ECO:0000313" key="3">
    <source>
        <dbReference type="Proteomes" id="UP001454036"/>
    </source>
</evidence>
<feature type="compositionally biased region" description="Acidic residues" evidence="1">
    <location>
        <begin position="107"/>
        <end position="117"/>
    </location>
</feature>